<reference evidence="1 2" key="1">
    <citation type="journal article" date="2023" name="PLoS ONE">
        <title>Complete genome assembly of Hawai'i environmental nontuberculous mycobacteria reveals unexpected co-isolation with methylobacteria.</title>
        <authorList>
            <person name="Hendrix J."/>
            <person name="Epperson L.E."/>
            <person name="Tong E.I."/>
            <person name="Chan Y.L."/>
            <person name="Hasan N.A."/>
            <person name="Dawrs S.N."/>
            <person name="Norton G.J."/>
            <person name="Virdi R."/>
            <person name="Crooks J.L."/>
            <person name="Chan E.D."/>
            <person name="Honda J.R."/>
            <person name="Strong M."/>
        </authorList>
    </citation>
    <scope>NUCLEOTIDE SEQUENCE [LARGE SCALE GENOMIC DNA]</scope>
    <source>
        <strain evidence="1 2">NJH_HI01</strain>
    </source>
</reference>
<keyword evidence="2" id="KW-1185">Reference proteome</keyword>
<organism evidence="1 2">
    <name type="scientific">Methylorubrum rhodesianum</name>
    <dbReference type="NCBI Taxonomy" id="29427"/>
    <lineage>
        <taxon>Bacteria</taxon>
        <taxon>Pseudomonadati</taxon>
        <taxon>Pseudomonadota</taxon>
        <taxon>Alphaproteobacteria</taxon>
        <taxon>Hyphomicrobiales</taxon>
        <taxon>Methylobacteriaceae</taxon>
        <taxon>Methylorubrum</taxon>
    </lineage>
</organism>
<sequence>MIPRTHFRVHFSSCETRNTISVSAEREAAALAEGFIRAFHDRGEPIGFRIESNDPAAARRITSYLEGVIAELEIFAA</sequence>
<protein>
    <submittedName>
        <fullName evidence="1">Uncharacterized protein</fullName>
    </submittedName>
</protein>
<dbReference type="RefSeq" id="WP_200672409.1">
    <property type="nucleotide sequence ID" value="NZ_JACWCW010000125.1"/>
</dbReference>
<gene>
    <name evidence="1" type="ORF">PUR21_23240</name>
</gene>
<evidence type="ECO:0000313" key="1">
    <source>
        <dbReference type="EMBL" id="MEN3230503.1"/>
    </source>
</evidence>
<evidence type="ECO:0000313" key="2">
    <source>
        <dbReference type="Proteomes" id="UP001404845"/>
    </source>
</evidence>
<proteinExistence type="predicted"/>
<name>A0ABU9ZGV6_9HYPH</name>
<comment type="caution">
    <text evidence="1">The sequence shown here is derived from an EMBL/GenBank/DDBJ whole genome shotgun (WGS) entry which is preliminary data.</text>
</comment>
<dbReference type="Proteomes" id="UP001404845">
    <property type="component" value="Unassembled WGS sequence"/>
</dbReference>
<dbReference type="EMBL" id="JAQYXL010000001">
    <property type="protein sequence ID" value="MEN3230503.1"/>
    <property type="molecule type" value="Genomic_DNA"/>
</dbReference>
<accession>A0ABU9ZGV6</accession>